<proteinExistence type="predicted"/>
<dbReference type="Pfam" id="PF16459">
    <property type="entry name" value="Phage_TAC_13"/>
    <property type="match status" value="1"/>
</dbReference>
<dbReference type="RefSeq" id="WP_120402459.1">
    <property type="nucleotide sequence ID" value="NZ_RAXV01000015.1"/>
</dbReference>
<dbReference type="EMBL" id="RAXV01000015">
    <property type="protein sequence ID" value="RKG31494.1"/>
    <property type="molecule type" value="Genomic_DNA"/>
</dbReference>
<evidence type="ECO:0008006" key="3">
    <source>
        <dbReference type="Google" id="ProtNLM"/>
    </source>
</evidence>
<sequence length="131" mass="14346">MAKKIKKGRMDIKAIGQGLLVGEIREAVVVFYHNGAMESVDLRIKQLPFSKTESLHSRLNSGDSGVVSDWISLALVDESNNQLFTAEQVENNFTQSLANQIFSEVSGLKGLQEYVEKLGKESTSTKNSGPS</sequence>
<name>A0A3A8ENE5_9GAMM</name>
<dbReference type="OrthoDB" id="6694952at2"/>
<dbReference type="Proteomes" id="UP000282388">
    <property type="component" value="Unassembled WGS sequence"/>
</dbReference>
<accession>A0A3A8ENE5</accession>
<organism evidence="1 2">
    <name type="scientific">Acinetobacter tianfuensis</name>
    <dbReference type="NCBI Taxonomy" id="2419603"/>
    <lineage>
        <taxon>Bacteria</taxon>
        <taxon>Pseudomonadati</taxon>
        <taxon>Pseudomonadota</taxon>
        <taxon>Gammaproteobacteria</taxon>
        <taxon>Moraxellales</taxon>
        <taxon>Moraxellaceae</taxon>
        <taxon>Acinetobacter</taxon>
    </lineage>
</organism>
<evidence type="ECO:0000313" key="1">
    <source>
        <dbReference type="EMBL" id="RKG31494.1"/>
    </source>
</evidence>
<comment type="caution">
    <text evidence="1">The sequence shown here is derived from an EMBL/GenBank/DDBJ whole genome shotgun (WGS) entry which is preliminary data.</text>
</comment>
<keyword evidence="2" id="KW-1185">Reference proteome</keyword>
<gene>
    <name evidence="1" type="ORF">D7V32_08500</name>
</gene>
<dbReference type="AlphaFoldDB" id="A0A3A8ENE5"/>
<protein>
    <recommendedName>
        <fullName evidence="3">Phage tail protein</fullName>
    </recommendedName>
</protein>
<reference evidence="1 2" key="1">
    <citation type="submission" date="2018-09" db="EMBL/GenBank/DDBJ databases">
        <title>The draft genome of Acinetobacter spp. strains.</title>
        <authorList>
            <person name="Qin J."/>
            <person name="Feng Y."/>
            <person name="Zong Z."/>
        </authorList>
    </citation>
    <scope>NUCLEOTIDE SEQUENCE [LARGE SCALE GENOMIC DNA]</scope>
    <source>
        <strain evidence="1 2">WCHAc060012</strain>
    </source>
</reference>
<dbReference type="InterPro" id="IPR024410">
    <property type="entry name" value="Phage_TAC_12"/>
</dbReference>
<evidence type="ECO:0000313" key="2">
    <source>
        <dbReference type="Proteomes" id="UP000282388"/>
    </source>
</evidence>